<evidence type="ECO:0000313" key="3">
    <source>
        <dbReference type="Proteomes" id="UP000272942"/>
    </source>
</evidence>
<protein>
    <submittedName>
        <fullName evidence="4">VIT domain-containing protein</fullName>
    </submittedName>
</protein>
<accession>A0A183B421</accession>
<evidence type="ECO:0000313" key="4">
    <source>
        <dbReference type="WBParaSite" id="ECPE_0001399601-mRNA-1"/>
    </source>
</evidence>
<evidence type="ECO:0000313" key="2">
    <source>
        <dbReference type="EMBL" id="VDP91228.1"/>
    </source>
</evidence>
<feature type="domain" description="VIT" evidence="1">
    <location>
        <begin position="1"/>
        <end position="64"/>
    </location>
</feature>
<evidence type="ECO:0000259" key="1">
    <source>
        <dbReference type="PROSITE" id="PS51468"/>
    </source>
</evidence>
<dbReference type="OrthoDB" id="1729737at2759"/>
<dbReference type="Proteomes" id="UP000272942">
    <property type="component" value="Unassembled WGS sequence"/>
</dbReference>
<dbReference type="AlphaFoldDB" id="A0A183B421"/>
<gene>
    <name evidence="2" type="ORF">ECPE_LOCUS13956</name>
</gene>
<proteinExistence type="predicted"/>
<dbReference type="PANTHER" id="PTHR45737">
    <property type="entry name" value="VON WILLEBRAND FACTOR A DOMAIN-CONTAINING PROTEIN 5A"/>
    <property type="match status" value="1"/>
</dbReference>
<organism evidence="4">
    <name type="scientific">Echinostoma caproni</name>
    <dbReference type="NCBI Taxonomy" id="27848"/>
    <lineage>
        <taxon>Eukaryota</taxon>
        <taxon>Metazoa</taxon>
        <taxon>Spiralia</taxon>
        <taxon>Lophotrochozoa</taxon>
        <taxon>Platyhelminthes</taxon>
        <taxon>Trematoda</taxon>
        <taxon>Digenea</taxon>
        <taxon>Plagiorchiida</taxon>
        <taxon>Echinostomata</taxon>
        <taxon>Echinostomatoidea</taxon>
        <taxon>Echinostomatidae</taxon>
        <taxon>Echinostoma</taxon>
    </lineage>
</organism>
<reference evidence="2 3" key="2">
    <citation type="submission" date="2018-11" db="EMBL/GenBank/DDBJ databases">
        <authorList>
            <consortium name="Pathogen Informatics"/>
        </authorList>
    </citation>
    <scope>NUCLEOTIDE SEQUENCE [LARGE SCALE GENOMIC DNA]</scope>
    <source>
        <strain evidence="2 3">Egypt</strain>
    </source>
</reference>
<dbReference type="PROSITE" id="PS51468">
    <property type="entry name" value="VIT"/>
    <property type="match status" value="1"/>
</dbReference>
<dbReference type="EMBL" id="UZAN01056379">
    <property type="protein sequence ID" value="VDP91228.1"/>
    <property type="molecule type" value="Genomic_DNA"/>
</dbReference>
<name>A0A183B421_9TREM</name>
<dbReference type="InterPro" id="IPR013694">
    <property type="entry name" value="VIT"/>
</dbReference>
<dbReference type="Pfam" id="PF08487">
    <property type="entry name" value="VIT"/>
    <property type="match status" value="1"/>
</dbReference>
<dbReference type="WBParaSite" id="ECPE_0001399601-mRNA-1">
    <property type="protein sequence ID" value="ECPE_0001399601-mRNA-1"/>
    <property type="gene ID" value="ECPE_0001399601"/>
</dbReference>
<keyword evidence="3" id="KW-1185">Reference proteome</keyword>
<sequence>MKISETKADGYLKLMAKTTYEEAVSTGHMAFMAEQDEHCEDLFQLKLGAIPSKAKVTVRIKYVGLIDAENTECDGKKQSIARFTLPTVLNPRYRPQDMNKGEFQPLSEEGGLKPYVAKFHAEINMPLTVVSVTSPVDKFDTEWTSSDHKMAKVKLTSELKGDHDFQMIIHMDGHLSTFAVCEHGHTEASNILGMDCLMTQWMPDFSQFQHKQELRTELFFIIDRSGELMHFGWVASKGNIIPPSGYFTFISVGSSCHPI</sequence>
<dbReference type="PANTHER" id="PTHR45737:SF6">
    <property type="entry name" value="VON WILLEBRAND FACTOR A DOMAIN-CONTAINING PROTEIN 5A"/>
    <property type="match status" value="1"/>
</dbReference>
<reference evidence="4" key="1">
    <citation type="submission" date="2016-06" db="UniProtKB">
        <authorList>
            <consortium name="WormBaseParasite"/>
        </authorList>
    </citation>
    <scope>IDENTIFICATION</scope>
</reference>